<keyword evidence="4" id="KW-1185">Reference proteome</keyword>
<dbReference type="RefSeq" id="WP_013634001.1">
    <property type="nucleotide sequence ID" value="NC_015177.1"/>
</dbReference>
<evidence type="ECO:0000313" key="4">
    <source>
        <dbReference type="Proteomes" id="UP000000310"/>
    </source>
</evidence>
<protein>
    <submittedName>
        <fullName evidence="3">Cell surface receptor IPT/TIG domain protein</fullName>
    </submittedName>
</protein>
<accession>F0S9G3</accession>
<dbReference type="AlphaFoldDB" id="F0S9G3"/>
<dbReference type="SUPFAM" id="SSF49785">
    <property type="entry name" value="Galactose-binding domain-like"/>
    <property type="match status" value="1"/>
</dbReference>
<reference evidence="3 4" key="1">
    <citation type="journal article" date="2011" name="Stand. Genomic Sci.">
        <title>Complete genome sequence of the gliding, heparinolytic Pedobacter saltans type strain (113).</title>
        <authorList>
            <person name="Liolios K."/>
            <person name="Sikorski J."/>
            <person name="Lu M."/>
            <person name="Nolan M."/>
            <person name="Lapidus A."/>
            <person name="Lucas S."/>
            <person name="Hammon N."/>
            <person name="Deshpande S."/>
            <person name="Cheng J.F."/>
            <person name="Tapia R."/>
            <person name="Han C."/>
            <person name="Goodwin L."/>
            <person name="Pitluck S."/>
            <person name="Huntemann M."/>
            <person name="Ivanova N."/>
            <person name="Pagani I."/>
            <person name="Mavromatis K."/>
            <person name="Ovchinikova G."/>
            <person name="Pati A."/>
            <person name="Chen A."/>
            <person name="Palaniappan K."/>
            <person name="Land M."/>
            <person name="Hauser L."/>
            <person name="Brambilla E.M."/>
            <person name="Kotsyurbenko O."/>
            <person name="Rohde M."/>
            <person name="Tindall B.J."/>
            <person name="Abt B."/>
            <person name="Goker M."/>
            <person name="Detter J.C."/>
            <person name="Woyke T."/>
            <person name="Bristow J."/>
            <person name="Eisen J.A."/>
            <person name="Markowitz V."/>
            <person name="Hugenholtz P."/>
            <person name="Klenk H.P."/>
            <person name="Kyrpides N.C."/>
        </authorList>
    </citation>
    <scope>NUCLEOTIDE SEQUENCE [LARGE SCALE GENOMIC DNA]</scope>
    <source>
        <strain evidence="4">ATCC 51119 / DSM 12145 / JCM 21818 / LMG 10337 / NBRC 100064 / NCIMB 13643</strain>
    </source>
</reference>
<feature type="signal peptide" evidence="1">
    <location>
        <begin position="1"/>
        <end position="18"/>
    </location>
</feature>
<name>F0S9G3_PSESL</name>
<feature type="chain" id="PRO_5003256034" evidence="1">
    <location>
        <begin position="19"/>
        <end position="343"/>
    </location>
</feature>
<organism evidence="3 4">
    <name type="scientific">Pseudopedobacter saltans (strain ATCC 51119 / DSM 12145 / JCM 21818 / CCUG 39354 / LMG 10337 / NBRC 100064 / NCIMB 13643)</name>
    <name type="common">Pedobacter saltans</name>
    <dbReference type="NCBI Taxonomy" id="762903"/>
    <lineage>
        <taxon>Bacteria</taxon>
        <taxon>Pseudomonadati</taxon>
        <taxon>Bacteroidota</taxon>
        <taxon>Sphingobacteriia</taxon>
        <taxon>Sphingobacteriales</taxon>
        <taxon>Sphingobacteriaceae</taxon>
        <taxon>Pseudopedobacter</taxon>
    </lineage>
</organism>
<dbReference type="STRING" id="762903.Pedsa_2977"/>
<dbReference type="SUPFAM" id="SSF81296">
    <property type="entry name" value="E set domains"/>
    <property type="match status" value="2"/>
</dbReference>
<keyword evidence="3" id="KW-0675">Receptor</keyword>
<dbReference type="InterPro" id="IPR008979">
    <property type="entry name" value="Galactose-bd-like_sf"/>
</dbReference>
<reference evidence="4" key="2">
    <citation type="submission" date="2011-02" db="EMBL/GenBank/DDBJ databases">
        <title>The complete genome of Pedobacter saltans DSM 12145.</title>
        <authorList>
            <consortium name="US DOE Joint Genome Institute (JGI-PGF)"/>
            <person name="Lucas S."/>
            <person name="Copeland A."/>
            <person name="Lapidus A."/>
            <person name="Bruce D."/>
            <person name="Goodwin L."/>
            <person name="Pitluck S."/>
            <person name="Kyrpides N."/>
            <person name="Mavromatis K."/>
            <person name="Pagani I."/>
            <person name="Ivanova N."/>
            <person name="Ovchinnikova G."/>
            <person name="Lu M."/>
            <person name="Detter J.C."/>
            <person name="Han C."/>
            <person name="Land M."/>
            <person name="Hauser L."/>
            <person name="Markowitz V."/>
            <person name="Cheng J.-F."/>
            <person name="Hugenholtz P."/>
            <person name="Woyke T."/>
            <person name="Wu D."/>
            <person name="Tindall B."/>
            <person name="Pomrenke H.G."/>
            <person name="Brambilla E."/>
            <person name="Klenk H.-P."/>
            <person name="Eisen J.A."/>
        </authorList>
    </citation>
    <scope>NUCLEOTIDE SEQUENCE [LARGE SCALE GENOMIC DNA]</scope>
    <source>
        <strain evidence="4">ATCC 51119 / DSM 12145 / JCM 21818 / LMG 10337 / NBRC 100064 / NCIMB 13643</strain>
    </source>
</reference>
<dbReference type="InterPro" id="IPR013783">
    <property type="entry name" value="Ig-like_fold"/>
</dbReference>
<dbReference type="EMBL" id="CP002545">
    <property type="protein sequence ID" value="ADY53516.1"/>
    <property type="molecule type" value="Genomic_DNA"/>
</dbReference>
<dbReference type="KEGG" id="psn:Pedsa_2977"/>
<evidence type="ECO:0000259" key="2">
    <source>
        <dbReference type="Pfam" id="PF01833"/>
    </source>
</evidence>
<dbReference type="Gene3D" id="2.60.120.430">
    <property type="entry name" value="Galactose-binding lectin"/>
    <property type="match status" value="1"/>
</dbReference>
<dbReference type="InterPro" id="IPR014756">
    <property type="entry name" value="Ig_E-set"/>
</dbReference>
<dbReference type="Proteomes" id="UP000000310">
    <property type="component" value="Chromosome"/>
</dbReference>
<dbReference type="HOGENOM" id="CLU_808594_0_0_10"/>
<dbReference type="PROSITE" id="PS51257">
    <property type="entry name" value="PROKAR_LIPOPROTEIN"/>
    <property type="match status" value="1"/>
</dbReference>
<dbReference type="InterPro" id="IPR002909">
    <property type="entry name" value="IPT_dom"/>
</dbReference>
<dbReference type="Pfam" id="PF01833">
    <property type="entry name" value="TIG"/>
    <property type="match status" value="1"/>
</dbReference>
<evidence type="ECO:0000256" key="1">
    <source>
        <dbReference type="SAM" id="SignalP"/>
    </source>
</evidence>
<gene>
    <name evidence="3" type="ordered locus">Pedsa_2977</name>
</gene>
<evidence type="ECO:0000313" key="3">
    <source>
        <dbReference type="EMBL" id="ADY53516.1"/>
    </source>
</evidence>
<dbReference type="OrthoDB" id="660167at2"/>
<dbReference type="Gene3D" id="2.60.40.10">
    <property type="entry name" value="Immunoglobulins"/>
    <property type="match status" value="2"/>
</dbReference>
<sequence>MKNLKKILLGMSTLVLLAACKKNNEEKEDTTPPQITSVTNLSNRTDALSFCDFGDWIIIRGKGLASTYKIDFNTVLASDSLLYADDTTVTVKIPSILPDVLNNPITVFTKYGSVKYDFQIKQPLPLVQNITPSVGDPGDIITVTGLNFINLKSVKFGDQEAEIVSSTPTEIKVKVPAVPYGYITVKTSSGEMQSAGIFGFKYMIFTDALATDWIYSPYSANYTVVQAPSPVLRGNSSVKATYSAGYGGFRIKKNTAMSLTGYSSLKFSLYAESASVGKKIRIFLNNSSTTGYKDITISEANKWVTYEIPLSQFGTLATLNYIEVKEFSNVITTVIYIDDMVLM</sequence>
<feature type="domain" description="IPT/TIG" evidence="2">
    <location>
        <begin position="125"/>
        <end position="191"/>
    </location>
</feature>
<proteinExistence type="predicted"/>
<dbReference type="eggNOG" id="ENOG5032BMD">
    <property type="taxonomic scope" value="Bacteria"/>
</dbReference>
<keyword evidence="1" id="KW-0732">Signal</keyword>